<name>A0ABR5AC95_9BACL</name>
<reference evidence="1 2" key="1">
    <citation type="submission" date="2014-12" db="EMBL/GenBank/DDBJ databases">
        <title>Draft genome sequence of Paenibacillus kamchatkensis strain B-2647.</title>
        <authorList>
            <person name="Karlyshev A.V."/>
            <person name="Kudryashova E.B."/>
        </authorList>
    </citation>
    <scope>NUCLEOTIDE SEQUENCE [LARGE SCALE GENOMIC DNA]</scope>
    <source>
        <strain evidence="1 2">VKM B-2647</strain>
    </source>
</reference>
<keyword evidence="2" id="KW-1185">Reference proteome</keyword>
<dbReference type="Proteomes" id="UP000031967">
    <property type="component" value="Unassembled WGS sequence"/>
</dbReference>
<sequence length="142" mass="15666">MDGYKHYIRIDANNIVIHAFSDAFEQPLGTDILVESNAGRHFNPALTDGEGNFIYKWNGMQMVSRANDPDYLLAAARASKLAEINTAATNALQTFTSSALGTPHTYLSGTNDMLLLEAEDRFMQGPDYDNQPIFGTRSKTAM</sequence>
<proteinExistence type="predicted"/>
<gene>
    <name evidence="1" type="ORF">SD70_27165</name>
</gene>
<accession>A0ABR5AC95</accession>
<protein>
    <submittedName>
        <fullName evidence="1">Uncharacterized protein</fullName>
    </submittedName>
</protein>
<comment type="caution">
    <text evidence="1">The sequence shown here is derived from an EMBL/GenBank/DDBJ whole genome shotgun (WGS) entry which is preliminary data.</text>
</comment>
<dbReference type="EMBL" id="JXAK01000066">
    <property type="protein sequence ID" value="KIL38298.1"/>
    <property type="molecule type" value="Genomic_DNA"/>
</dbReference>
<evidence type="ECO:0000313" key="2">
    <source>
        <dbReference type="Proteomes" id="UP000031967"/>
    </source>
</evidence>
<organism evidence="1 2">
    <name type="scientific">Gordoniibacillus kamchatkensis</name>
    <dbReference type="NCBI Taxonomy" id="1590651"/>
    <lineage>
        <taxon>Bacteria</taxon>
        <taxon>Bacillati</taxon>
        <taxon>Bacillota</taxon>
        <taxon>Bacilli</taxon>
        <taxon>Bacillales</taxon>
        <taxon>Paenibacillaceae</taxon>
        <taxon>Gordoniibacillus</taxon>
    </lineage>
</organism>
<evidence type="ECO:0000313" key="1">
    <source>
        <dbReference type="EMBL" id="KIL38298.1"/>
    </source>
</evidence>
<dbReference type="RefSeq" id="WP_041051453.1">
    <property type="nucleotide sequence ID" value="NZ_JXAK01000066.1"/>
</dbReference>